<dbReference type="EMBL" id="CAFAAI010000213">
    <property type="protein sequence ID" value="CAB4804662.1"/>
    <property type="molecule type" value="Genomic_DNA"/>
</dbReference>
<proteinExistence type="predicted"/>
<dbReference type="InterPro" id="IPR050458">
    <property type="entry name" value="LolB"/>
</dbReference>
<name>A0A6J6Y5G8_9ZZZZ</name>
<evidence type="ECO:0000256" key="1">
    <source>
        <dbReference type="SAM" id="MobiDB-lite"/>
    </source>
</evidence>
<dbReference type="Pfam" id="PF18934">
    <property type="entry name" value="DUF5682"/>
    <property type="match status" value="1"/>
</dbReference>
<protein>
    <submittedName>
        <fullName evidence="2">Unannotated protein</fullName>
    </submittedName>
</protein>
<dbReference type="InterPro" id="IPR043737">
    <property type="entry name" value="DUF5682"/>
</dbReference>
<accession>A0A6J6Y5G8</accession>
<feature type="region of interest" description="Disordered" evidence="1">
    <location>
        <begin position="1"/>
        <end position="23"/>
    </location>
</feature>
<dbReference type="PANTHER" id="PTHR30634:SF14">
    <property type="match status" value="1"/>
</dbReference>
<dbReference type="AlphaFoldDB" id="A0A6J6Y5G8"/>
<organism evidence="2">
    <name type="scientific">freshwater metagenome</name>
    <dbReference type="NCBI Taxonomy" id="449393"/>
    <lineage>
        <taxon>unclassified sequences</taxon>
        <taxon>metagenomes</taxon>
        <taxon>ecological metagenomes</taxon>
    </lineage>
</organism>
<evidence type="ECO:0000313" key="2">
    <source>
        <dbReference type="EMBL" id="CAB4804662.1"/>
    </source>
</evidence>
<sequence length="760" mass="81141">MSISTLSPGANADPAPSTPARGPEVRLYGVRHHGPGSALAIKRALRDNPPDMVLIEGPREADAIAALAADPDMHPPVTMLGYAIGQPDRALFHPYASFSPEWVALRWATDADVPVRFIDLALANVLAPWPAEVQSSLETLDQRPADPLAELALAAGYDDPERWWEDVVEHREGGSIFEAIAEAMGVLRQAYDPDLVPAERIERCREAQMRTGIRTALSDGYVRIAVVCGAWHVPALERAQHPKQARVDAAQLRGMPKTKVSITWVPWTHRRLASASGYGAGVSSPGWYHHLFTHPGEHTIARWFAQAAHVLRAADYGASAADVLEATRLATSLAALRGRPLAGLVEVNDAARAVLGDGTDAPMTLLNNELIVGALIGRVPAHTPMVPLARNLAAEQKRLRLKPDASLQTLELDLRKPLDLSRSQLLHRLAVLRVPWGREVDGRRSVGTFRETWQLLWEPELEVRLIEASALGTTIEVAAAAAMAQHAIGASSLGELTHAVEVCLLANLASTLPGIVALIADRAALDLDVSHLMSALPALSRTIRYGDVRGTDAQSLQSVLHGVVQRIAAGLVLACANLSDDAANVVGVQINETQSALSLLGGGQLLSAFHGALGDLVERDRVHGSLQGRATRLLADAGHMSAALVEARVSRALSRGTAPADGAAFIEGFLGGSGVVLMHDAELLALLDRWLATLDSEAFVETLPLLRRTFGTFELAERRQIGDRVRNGTAPTAGLATFSLSAERVAAGLHTVAQLLGAPR</sequence>
<reference evidence="2" key="1">
    <citation type="submission" date="2020-05" db="EMBL/GenBank/DDBJ databases">
        <authorList>
            <person name="Chiriac C."/>
            <person name="Salcher M."/>
            <person name="Ghai R."/>
            <person name="Kavagutti S V."/>
        </authorList>
    </citation>
    <scope>NUCLEOTIDE SEQUENCE</scope>
</reference>
<dbReference type="PANTHER" id="PTHR30634">
    <property type="entry name" value="OUTER MEMBRANE LOLAB LIPOPROTEIN INSERTION APPARATUS"/>
    <property type="match status" value="1"/>
</dbReference>
<gene>
    <name evidence="2" type="ORF">UFOPK2992_01216</name>
</gene>